<gene>
    <name evidence="1" type="ORF">SDC9_185095</name>
</gene>
<comment type="caution">
    <text evidence="1">The sequence shown here is derived from an EMBL/GenBank/DDBJ whole genome shotgun (WGS) entry which is preliminary data.</text>
</comment>
<accession>A0A645HEW3</accession>
<evidence type="ECO:0000313" key="1">
    <source>
        <dbReference type="EMBL" id="MPN37575.1"/>
    </source>
</evidence>
<reference evidence="1" key="1">
    <citation type="submission" date="2019-08" db="EMBL/GenBank/DDBJ databases">
        <authorList>
            <person name="Kucharzyk K."/>
            <person name="Murdoch R.W."/>
            <person name="Higgins S."/>
            <person name="Loffler F."/>
        </authorList>
    </citation>
    <scope>NUCLEOTIDE SEQUENCE</scope>
</reference>
<name>A0A645HEW3_9ZZZZ</name>
<protein>
    <submittedName>
        <fullName evidence="1">Uncharacterized protein</fullName>
    </submittedName>
</protein>
<dbReference type="InterPro" id="IPR017853">
    <property type="entry name" value="GH"/>
</dbReference>
<dbReference type="EMBL" id="VSSQ01092300">
    <property type="protein sequence ID" value="MPN37575.1"/>
    <property type="molecule type" value="Genomic_DNA"/>
</dbReference>
<sequence length="77" mass="9274">MTPIIYTTYHVYKKYVSGYYDHCDIWFSDPDMRQLPDGKSWTFCQYSFEGQLKGADGKIMKIDLNVYRGSRFSWLFY</sequence>
<proteinExistence type="predicted"/>
<dbReference type="AlphaFoldDB" id="A0A645HEW3"/>
<dbReference type="Gene3D" id="3.20.20.80">
    <property type="entry name" value="Glycosidases"/>
    <property type="match status" value="1"/>
</dbReference>
<organism evidence="1">
    <name type="scientific">bioreactor metagenome</name>
    <dbReference type="NCBI Taxonomy" id="1076179"/>
    <lineage>
        <taxon>unclassified sequences</taxon>
        <taxon>metagenomes</taxon>
        <taxon>ecological metagenomes</taxon>
    </lineage>
</organism>
<dbReference type="SUPFAM" id="SSF51445">
    <property type="entry name" value="(Trans)glycosidases"/>
    <property type="match status" value="1"/>
</dbReference>